<sequence>MAASTADPKAAPLADDLKEYALTLAPSSFPKNFFCASCSQLAIDSWKLPCCNKTICSSCHAKLSFPTTCPLCDHDPLEADSCMPNKALRNTMRVWLQKQKKKDDAKSTPQIETPPVDTPTASGGAEGAGQSAEQPSERDESVPREVTGGDVAVAPNGENGGENNPPKVSVPPASKEGSIAPQTDEQGNIDDGQVPTGHAELESTAVHEPSPAKGMEKQGEGMYGNAMLSNTGGMNGIPNQFGYGFNNQGNYGMGFNGMNAMSGMPNMMGNAGWNNMGSMDYNMTMSNMPNNMYGGFGGNMGMPGMNDMSGMNMMNYGSGYGNWGQGSMSGYENFNGFNPMGGYNQSGAQYPQMMNQFPKNNFQNQNRFSANGPAFSQQKSMRRGSNFGNQNSGPGFQHDVQNRPGSQNGPPQNNDEETTVPSGDASDVKEGQAKPEGATDAAQGGKADDGGVVEAGALSSAEATAKDSKELTQTGDQSHVVSKADTLNPIQTLDSAENQGTYQQAMMAGVVQPISPHPQDMMGNFLNQGPGMQMPYGGSAMDFRHHHNNYSGAYGAATVLTGEPRGVGVEGAPTGPRAMREGRPNTGFSSRIRSTQYNARAGTPSVTSAHEAVSKSPARRGRSYVHNSNTTGPPTDTRCRSPDRDDSLRTKEKSPSRSRSGSRTRGKEEDRNEEHDRREPEETESRHRRHGRSPTPVADDDGRRKEKRSHRTSRYDERASGRSGRHDDYGENYREEKDDRNDRTRSVSRDSKYRSRRDKEKHRSSRSHRDRSREHRHRHRSRSRSPGDDEYYDETTEESGSRRRHRSDKDKHRERERERSRDRDRDREKRERRDRDYDREYEREKDRTRDKERDRKRSRRDREEEADERDYVEEKYRASRRSRKDRDRERDREHENDEPQSAVTPARGISPPLNAPTGPSAEKSEGFSIKGFSKTKRADSMSSKSMAPPPSGPRSFQPPKGPALDRDRDHRDSRDHLRKPSGSGSAASTPISPSTQDHYAAERERNVRERVDKDQRDRVLQSIHGRATGRSNSMLSSSARPSLSSKRSRDDIEGEDTAHSEKQQSTEASSKIPTGPSAHRDKRRKSGGDSNAIASLFTQGLRKHAKGSRRGGVKTEGEVERDLERAEREREKRW</sequence>
<evidence type="ECO:0000313" key="3">
    <source>
        <dbReference type="Proteomes" id="UP000800097"/>
    </source>
</evidence>
<evidence type="ECO:0000256" key="1">
    <source>
        <dbReference type="SAM" id="MobiDB-lite"/>
    </source>
</evidence>
<protein>
    <recommendedName>
        <fullName evidence="4">RING-type domain-containing protein</fullName>
    </recommendedName>
</protein>
<dbReference type="GeneID" id="54553531"/>
<feature type="compositionally biased region" description="Basic residues" evidence="1">
    <location>
        <begin position="754"/>
        <end position="783"/>
    </location>
</feature>
<evidence type="ECO:0008006" key="4">
    <source>
        <dbReference type="Google" id="ProtNLM"/>
    </source>
</evidence>
<feature type="compositionally biased region" description="Low complexity" evidence="1">
    <location>
        <begin position="1030"/>
        <end position="1045"/>
    </location>
</feature>
<dbReference type="RefSeq" id="XP_033652031.1">
    <property type="nucleotide sequence ID" value="XM_033800356.1"/>
</dbReference>
<dbReference type="InterPro" id="IPR013083">
    <property type="entry name" value="Znf_RING/FYVE/PHD"/>
</dbReference>
<dbReference type="Proteomes" id="UP000800097">
    <property type="component" value="Unassembled WGS sequence"/>
</dbReference>
<keyword evidence="3" id="KW-1185">Reference proteome</keyword>
<feature type="compositionally biased region" description="Acidic residues" evidence="1">
    <location>
        <begin position="788"/>
        <end position="797"/>
    </location>
</feature>
<dbReference type="AlphaFoldDB" id="A0A6A6JDI8"/>
<feature type="compositionally biased region" description="Basic and acidic residues" evidence="1">
    <location>
        <begin position="1113"/>
        <end position="1134"/>
    </location>
</feature>
<feature type="compositionally biased region" description="Basic and acidic residues" evidence="1">
    <location>
        <begin position="963"/>
        <end position="975"/>
    </location>
</feature>
<feature type="compositionally biased region" description="Polar residues" evidence="1">
    <location>
        <begin position="586"/>
        <end position="608"/>
    </location>
</feature>
<feature type="region of interest" description="Disordered" evidence="1">
    <location>
        <begin position="568"/>
        <end position="1134"/>
    </location>
</feature>
<feature type="compositionally biased region" description="Basic and acidic residues" evidence="1">
    <location>
        <begin position="884"/>
        <end position="897"/>
    </location>
</feature>
<feature type="compositionally biased region" description="Polar residues" evidence="1">
    <location>
        <begin position="471"/>
        <end position="480"/>
    </location>
</feature>
<feature type="compositionally biased region" description="Polar residues" evidence="1">
    <location>
        <begin position="982"/>
        <end position="997"/>
    </location>
</feature>
<dbReference type="EMBL" id="ML986502">
    <property type="protein sequence ID" value="KAF2274492.1"/>
    <property type="molecule type" value="Genomic_DNA"/>
</dbReference>
<evidence type="ECO:0000313" key="2">
    <source>
        <dbReference type="EMBL" id="KAF2274492.1"/>
    </source>
</evidence>
<organism evidence="2 3">
    <name type="scientific">Westerdykella ornata</name>
    <dbReference type="NCBI Taxonomy" id="318751"/>
    <lineage>
        <taxon>Eukaryota</taxon>
        <taxon>Fungi</taxon>
        <taxon>Dikarya</taxon>
        <taxon>Ascomycota</taxon>
        <taxon>Pezizomycotina</taxon>
        <taxon>Dothideomycetes</taxon>
        <taxon>Pleosporomycetidae</taxon>
        <taxon>Pleosporales</taxon>
        <taxon>Sporormiaceae</taxon>
        <taxon>Westerdykella</taxon>
    </lineage>
</organism>
<feature type="compositionally biased region" description="Low complexity" evidence="1">
    <location>
        <begin position="155"/>
        <end position="166"/>
    </location>
</feature>
<feature type="compositionally biased region" description="Basic and acidic residues" evidence="1">
    <location>
        <begin position="665"/>
        <end position="685"/>
    </location>
</feature>
<name>A0A6A6JDI8_WESOR</name>
<accession>A0A6A6JDI8</accession>
<feature type="compositionally biased region" description="Basic and acidic residues" evidence="1">
    <location>
        <begin position="999"/>
        <end position="1019"/>
    </location>
</feature>
<proteinExistence type="predicted"/>
<feature type="compositionally biased region" description="Polar residues" evidence="1">
    <location>
        <begin position="403"/>
        <end position="413"/>
    </location>
</feature>
<feature type="compositionally biased region" description="Low complexity" evidence="1">
    <location>
        <begin position="352"/>
        <end position="366"/>
    </location>
</feature>
<feature type="compositionally biased region" description="Polar residues" evidence="1">
    <location>
        <begin position="1088"/>
        <end position="1098"/>
    </location>
</feature>
<dbReference type="OrthoDB" id="106784at2759"/>
<feature type="region of interest" description="Disordered" evidence="1">
    <location>
        <begin position="349"/>
        <end position="483"/>
    </location>
</feature>
<feature type="compositionally biased region" description="Basic and acidic residues" evidence="1">
    <location>
        <begin position="807"/>
        <end position="863"/>
    </location>
</feature>
<feature type="compositionally biased region" description="Basic and acidic residues" evidence="1">
    <location>
        <begin position="637"/>
        <end position="655"/>
    </location>
</feature>
<feature type="compositionally biased region" description="Polar residues" evidence="1">
    <location>
        <begin position="625"/>
        <end position="634"/>
    </location>
</feature>
<feature type="compositionally biased region" description="Basic residues" evidence="1">
    <location>
        <begin position="1101"/>
        <end position="1112"/>
    </location>
</feature>
<feature type="compositionally biased region" description="Basic and acidic residues" evidence="1">
    <location>
        <begin position="1047"/>
        <end position="1064"/>
    </location>
</feature>
<dbReference type="Gene3D" id="3.30.40.10">
    <property type="entry name" value="Zinc/RING finger domain, C3HC4 (zinc finger)"/>
    <property type="match status" value="1"/>
</dbReference>
<feature type="compositionally biased region" description="Basic and acidic residues" evidence="1">
    <location>
        <begin position="713"/>
        <end position="753"/>
    </location>
</feature>
<feature type="region of interest" description="Disordered" evidence="1">
    <location>
        <begin position="96"/>
        <end position="226"/>
    </location>
</feature>
<reference evidence="2" key="1">
    <citation type="journal article" date="2020" name="Stud. Mycol.">
        <title>101 Dothideomycetes genomes: a test case for predicting lifestyles and emergence of pathogens.</title>
        <authorList>
            <person name="Haridas S."/>
            <person name="Albert R."/>
            <person name="Binder M."/>
            <person name="Bloem J."/>
            <person name="Labutti K."/>
            <person name="Salamov A."/>
            <person name="Andreopoulos B."/>
            <person name="Baker S."/>
            <person name="Barry K."/>
            <person name="Bills G."/>
            <person name="Bluhm B."/>
            <person name="Cannon C."/>
            <person name="Castanera R."/>
            <person name="Culley D."/>
            <person name="Daum C."/>
            <person name="Ezra D."/>
            <person name="Gonzalez J."/>
            <person name="Henrissat B."/>
            <person name="Kuo A."/>
            <person name="Liang C."/>
            <person name="Lipzen A."/>
            <person name="Lutzoni F."/>
            <person name="Magnuson J."/>
            <person name="Mondo S."/>
            <person name="Nolan M."/>
            <person name="Ohm R."/>
            <person name="Pangilinan J."/>
            <person name="Park H.-J."/>
            <person name="Ramirez L."/>
            <person name="Alfaro M."/>
            <person name="Sun H."/>
            <person name="Tritt A."/>
            <person name="Yoshinaga Y."/>
            <person name="Zwiers L.-H."/>
            <person name="Turgeon B."/>
            <person name="Goodwin S."/>
            <person name="Spatafora J."/>
            <person name="Crous P."/>
            <person name="Grigoriev I."/>
        </authorList>
    </citation>
    <scope>NUCLEOTIDE SEQUENCE</scope>
    <source>
        <strain evidence="2">CBS 379.55</strain>
    </source>
</reference>
<gene>
    <name evidence="2" type="ORF">EI97DRAFT_451591</name>
</gene>
<dbReference type="SUPFAM" id="SSF57850">
    <property type="entry name" value="RING/U-box"/>
    <property type="match status" value="1"/>
</dbReference>